<sequence>MRPSTAGNLVSLFRLATRLNSKRFSTASAAKKKLSSSSSSPPTAKKKPSPSSSADDAAFKEYVSSINISPSVSKSAKYLLKNFKAPPSSTISDPPNSSLHGIVSDSLNSGCRDGEDESAKQLSTHASSILYDEMDLDWDDEYEDEECLGNVLELPWLSRMSNNNISWRRKDVVRERKQKWVVKNTQTTRFSKLVNMCAKKFGPEATIQIFGRLGQESGLKEYNALIKVCIEKAREATDEDVSLEQIYKAYQIFKLIREKGFKIQEETYGQFLMYLIDFGMVEEFFFFHELIKEENPDSLPRLAYYEMLLWVRFNNEVKIQELCHSAMADDAEEKSYVRECLLLALCESDRKQEFLMLLETLDITKVSSDESLKSLFRSLGKLFLEPFTEKFLLALKRSGVEAEKISTFISEYAISIPNSLVEDTIVKFQTLHSKLEVLPASAAYAKLIKYCCEFLKVHEALNVIDEALRS</sequence>
<dbReference type="Proteomes" id="UP000231279">
    <property type="component" value="Unassembled WGS sequence"/>
</dbReference>
<gene>
    <name evidence="2" type="ORF">CDL12_08049</name>
</gene>
<proteinExistence type="predicted"/>
<organism evidence="2 3">
    <name type="scientific">Handroanthus impetiginosus</name>
    <dbReference type="NCBI Taxonomy" id="429701"/>
    <lineage>
        <taxon>Eukaryota</taxon>
        <taxon>Viridiplantae</taxon>
        <taxon>Streptophyta</taxon>
        <taxon>Embryophyta</taxon>
        <taxon>Tracheophyta</taxon>
        <taxon>Spermatophyta</taxon>
        <taxon>Magnoliopsida</taxon>
        <taxon>eudicotyledons</taxon>
        <taxon>Gunneridae</taxon>
        <taxon>Pentapetalae</taxon>
        <taxon>asterids</taxon>
        <taxon>lamiids</taxon>
        <taxon>Lamiales</taxon>
        <taxon>Bignoniaceae</taxon>
        <taxon>Crescentiina</taxon>
        <taxon>Tabebuia alliance</taxon>
        <taxon>Handroanthus</taxon>
    </lineage>
</organism>
<dbReference type="AlphaFoldDB" id="A0A2G9HP19"/>
<dbReference type="PANTHER" id="PTHR47262:SF1">
    <property type="entry name" value="OS02G0132600 PROTEIN"/>
    <property type="match status" value="1"/>
</dbReference>
<evidence type="ECO:0000313" key="2">
    <source>
        <dbReference type="EMBL" id="PIN19275.1"/>
    </source>
</evidence>
<dbReference type="STRING" id="429701.A0A2G9HP19"/>
<evidence type="ECO:0008006" key="4">
    <source>
        <dbReference type="Google" id="ProtNLM"/>
    </source>
</evidence>
<dbReference type="OrthoDB" id="767661at2759"/>
<keyword evidence="3" id="KW-1185">Reference proteome</keyword>
<name>A0A2G9HP19_9LAMI</name>
<dbReference type="EMBL" id="NKXS01001307">
    <property type="protein sequence ID" value="PIN19275.1"/>
    <property type="molecule type" value="Genomic_DNA"/>
</dbReference>
<dbReference type="PANTHER" id="PTHR47262">
    <property type="entry name" value="OS02G0132600 PROTEIN"/>
    <property type="match status" value="1"/>
</dbReference>
<feature type="region of interest" description="Disordered" evidence="1">
    <location>
        <begin position="25"/>
        <end position="54"/>
    </location>
</feature>
<comment type="caution">
    <text evidence="2">The sequence shown here is derived from an EMBL/GenBank/DDBJ whole genome shotgun (WGS) entry which is preliminary data.</text>
</comment>
<dbReference type="Gene3D" id="1.25.40.10">
    <property type="entry name" value="Tetratricopeptide repeat domain"/>
    <property type="match status" value="1"/>
</dbReference>
<reference evidence="3" key="1">
    <citation type="journal article" date="2018" name="Gigascience">
        <title>Genome assembly of the Pink Ipe (Handroanthus impetiginosus, Bignoniaceae), a highly valued, ecologically keystone Neotropical timber forest tree.</title>
        <authorList>
            <person name="Silva-Junior O.B."/>
            <person name="Grattapaglia D."/>
            <person name="Novaes E."/>
            <person name="Collevatti R.G."/>
        </authorList>
    </citation>
    <scope>NUCLEOTIDE SEQUENCE [LARGE SCALE GENOMIC DNA]</scope>
    <source>
        <strain evidence="3">cv. UFG-1</strain>
    </source>
</reference>
<dbReference type="InterPro" id="IPR011990">
    <property type="entry name" value="TPR-like_helical_dom_sf"/>
</dbReference>
<protein>
    <recommendedName>
        <fullName evidence="4">Pentacotripeptide-repeat region of PRORP domain-containing protein</fullName>
    </recommendedName>
</protein>
<accession>A0A2G9HP19</accession>
<evidence type="ECO:0000313" key="3">
    <source>
        <dbReference type="Proteomes" id="UP000231279"/>
    </source>
</evidence>
<evidence type="ECO:0000256" key="1">
    <source>
        <dbReference type="SAM" id="MobiDB-lite"/>
    </source>
</evidence>